<comment type="catalytic activity">
    <reaction evidence="5 6">
        <text>adenine + H2O + H(+) = hypoxanthine + NH4(+)</text>
        <dbReference type="Rhea" id="RHEA:23688"/>
        <dbReference type="ChEBI" id="CHEBI:15377"/>
        <dbReference type="ChEBI" id="CHEBI:15378"/>
        <dbReference type="ChEBI" id="CHEBI:16708"/>
        <dbReference type="ChEBI" id="CHEBI:17368"/>
        <dbReference type="ChEBI" id="CHEBI:28938"/>
        <dbReference type="EC" id="3.5.4.2"/>
    </reaction>
</comment>
<evidence type="ECO:0000256" key="4">
    <source>
        <dbReference type="ARBA" id="ARBA00023211"/>
    </source>
</evidence>
<dbReference type="Pfam" id="PF13382">
    <property type="entry name" value="Adenine_deam_C"/>
    <property type="match status" value="1"/>
</dbReference>
<evidence type="ECO:0000313" key="9">
    <source>
        <dbReference type="EMBL" id="TYT60532.1"/>
    </source>
</evidence>
<evidence type="ECO:0000313" key="10">
    <source>
        <dbReference type="Proteomes" id="UP000324104"/>
    </source>
</evidence>
<dbReference type="InterPro" id="IPR026912">
    <property type="entry name" value="Adenine_deam_C"/>
</dbReference>
<comment type="similarity">
    <text evidence="1 6">Belongs to the metallo-dependent hydrolases superfamily. Adenine deaminase family.</text>
</comment>
<dbReference type="EC" id="3.5.4.2" evidence="2 6"/>
<dbReference type="Gene3D" id="2.30.40.10">
    <property type="entry name" value="Urease, subunit C, domain 1"/>
    <property type="match status" value="1"/>
</dbReference>
<reference evidence="9 10" key="1">
    <citation type="submission" date="2019-08" db="EMBL/GenBank/DDBJ databases">
        <title>Archaea genome.</title>
        <authorList>
            <person name="Kajale S."/>
            <person name="Shouche Y."/>
            <person name="Deshpande N."/>
            <person name="Sharma A."/>
        </authorList>
    </citation>
    <scope>NUCLEOTIDE SEQUENCE [LARGE SCALE GENOMIC DNA]</scope>
    <source>
        <strain evidence="9 10">ESP3B_9</strain>
    </source>
</reference>
<dbReference type="SUPFAM" id="SSF51556">
    <property type="entry name" value="Metallo-dependent hydrolases"/>
    <property type="match status" value="1"/>
</dbReference>
<gene>
    <name evidence="6" type="primary">ade</name>
    <name evidence="9" type="ORF">FYC77_18355</name>
</gene>
<keyword evidence="4 6" id="KW-0464">Manganese</keyword>
<dbReference type="EMBL" id="VTAW01000038">
    <property type="protein sequence ID" value="TYT60532.1"/>
    <property type="molecule type" value="Genomic_DNA"/>
</dbReference>
<sequence length="552" mass="58533">MTATVDLLVRGTMVNVLTGTLEERTIAVDDGVIVGFGDRPTNAEYEAAYVAPGLINSHMHVESTMLTLPQYAEGVLPHGVTGIVADPHEIGNVLGVAGIRALLAQAEQTPLRAVFTVPSSVPASGLQDAGATIDAADTAALLEEERVVGLAEVMDAEGVLEGDGEIHAKIAAARRHGLTVDGHLPRRSGTELHELCHHLDTAHESRVLSEAREKADCGMRIHLREGSSSKNLEELMPLIDAVDSRRLMLCTDNFYIDDLVEHAGIDDALRRVIAAGTDPVEAVQLATINVAETYGLDSGAIQPGAPADLVLLDDLETWAVDRVVVDGVVDPLAAVDEPPAFELDHNTMSCPPLSAADFVHPDLVDGERTVRVIDHTGEVTTETIERLTVRDGVPTDATEDDVLALAVIERHSDDDSIGRGFVHGFGIDRGAMASTVAHDAHNLVVVGADYDAMATVANHLRDVGGGLAVYDPENGISELPLPIAGLLSYQPLETVAERFELVQEAALTIGTTLPGGIMELDNLSLEVVPELRLTNNGLVDVASMSIIDVVLE</sequence>
<dbReference type="PANTHER" id="PTHR11113:SF2">
    <property type="entry name" value="ADENINE DEAMINASE"/>
    <property type="match status" value="1"/>
</dbReference>
<protein>
    <recommendedName>
        <fullName evidence="2 6">Adenine deaminase</fullName>
        <shortName evidence="6">Adenase</shortName>
        <shortName evidence="6">Adenine aminase</shortName>
        <ecNumber evidence="2 6">3.5.4.2</ecNumber>
    </recommendedName>
</protein>
<dbReference type="InterPro" id="IPR011059">
    <property type="entry name" value="Metal-dep_hydrolase_composite"/>
</dbReference>
<dbReference type="PANTHER" id="PTHR11113">
    <property type="entry name" value="N-ACETYLGLUCOSAMINE-6-PHOSPHATE DEACETYLASE"/>
    <property type="match status" value="1"/>
</dbReference>
<evidence type="ECO:0000256" key="6">
    <source>
        <dbReference type="HAMAP-Rule" id="MF_01518"/>
    </source>
</evidence>
<dbReference type="InterPro" id="IPR006679">
    <property type="entry name" value="Adenine_deam"/>
</dbReference>
<comment type="cofactor">
    <cofactor evidence="6">
        <name>Mn(2+)</name>
        <dbReference type="ChEBI" id="CHEBI:29035"/>
    </cofactor>
</comment>
<keyword evidence="3 6" id="KW-0378">Hydrolase</keyword>
<dbReference type="InterPro" id="IPR032466">
    <property type="entry name" value="Metal_Hydrolase"/>
</dbReference>
<evidence type="ECO:0000256" key="5">
    <source>
        <dbReference type="ARBA" id="ARBA00047720"/>
    </source>
</evidence>
<evidence type="ECO:0000256" key="1">
    <source>
        <dbReference type="ARBA" id="ARBA00006773"/>
    </source>
</evidence>
<keyword evidence="10" id="KW-1185">Reference proteome</keyword>
<dbReference type="AlphaFoldDB" id="A0A5D5ALA9"/>
<dbReference type="GO" id="GO:0000034">
    <property type="term" value="F:adenine deaminase activity"/>
    <property type="evidence" value="ECO:0007669"/>
    <property type="project" value="UniProtKB-UniRule"/>
</dbReference>
<organism evidence="9 10">
    <name type="scientific">Natrialba swarupiae</name>
    <dbReference type="NCBI Taxonomy" id="2448032"/>
    <lineage>
        <taxon>Archaea</taxon>
        <taxon>Methanobacteriati</taxon>
        <taxon>Methanobacteriota</taxon>
        <taxon>Stenosarchaea group</taxon>
        <taxon>Halobacteria</taxon>
        <taxon>Halobacteriales</taxon>
        <taxon>Natrialbaceae</taxon>
        <taxon>Natrialba</taxon>
    </lineage>
</organism>
<proteinExistence type="inferred from homology"/>
<dbReference type="Pfam" id="PF01979">
    <property type="entry name" value="Amidohydro_1"/>
    <property type="match status" value="1"/>
</dbReference>
<dbReference type="RefSeq" id="WP_149082952.1">
    <property type="nucleotide sequence ID" value="NZ_VTAW01000038.1"/>
</dbReference>
<feature type="domain" description="Adenine deaminase C-terminal" evidence="8">
    <location>
        <begin position="379"/>
        <end position="543"/>
    </location>
</feature>
<dbReference type="SUPFAM" id="SSF51338">
    <property type="entry name" value="Composite domain of metallo-dependent hydrolases"/>
    <property type="match status" value="1"/>
</dbReference>
<dbReference type="Gene3D" id="3.20.20.140">
    <property type="entry name" value="Metal-dependent hydrolases"/>
    <property type="match status" value="1"/>
</dbReference>
<comment type="caution">
    <text evidence="9">The sequence shown here is derived from an EMBL/GenBank/DDBJ whole genome shotgun (WGS) entry which is preliminary data.</text>
</comment>
<dbReference type="HAMAP" id="MF_01518">
    <property type="entry name" value="Adenine_deamin"/>
    <property type="match status" value="1"/>
</dbReference>
<dbReference type="GO" id="GO:0006146">
    <property type="term" value="P:adenine catabolic process"/>
    <property type="evidence" value="ECO:0007669"/>
    <property type="project" value="InterPro"/>
</dbReference>
<accession>A0A5D5ALA9</accession>
<feature type="domain" description="Amidohydrolase-related" evidence="7">
    <location>
        <begin position="49"/>
        <end position="328"/>
    </location>
</feature>
<evidence type="ECO:0000259" key="7">
    <source>
        <dbReference type="Pfam" id="PF01979"/>
    </source>
</evidence>
<name>A0A5D5ALA9_9EURY</name>
<dbReference type="Proteomes" id="UP000324104">
    <property type="component" value="Unassembled WGS sequence"/>
</dbReference>
<evidence type="ECO:0000256" key="2">
    <source>
        <dbReference type="ARBA" id="ARBA00012782"/>
    </source>
</evidence>
<evidence type="ECO:0000256" key="3">
    <source>
        <dbReference type="ARBA" id="ARBA00022801"/>
    </source>
</evidence>
<dbReference type="InterPro" id="IPR006680">
    <property type="entry name" value="Amidohydro-rel"/>
</dbReference>
<evidence type="ECO:0000259" key="8">
    <source>
        <dbReference type="Pfam" id="PF13382"/>
    </source>
</evidence>